<organism evidence="1">
    <name type="scientific">Nocardia farcinica</name>
    <dbReference type="NCBI Taxonomy" id="37329"/>
    <lineage>
        <taxon>Bacteria</taxon>
        <taxon>Bacillati</taxon>
        <taxon>Actinomycetota</taxon>
        <taxon>Actinomycetes</taxon>
        <taxon>Mycobacteriales</taxon>
        <taxon>Nocardiaceae</taxon>
        <taxon>Nocardia</taxon>
    </lineage>
</organism>
<name>A0A449G774_NOCFR</name>
<proteinExistence type="predicted"/>
<gene>
    <name evidence="1" type="ORF">NCTC1935_00187</name>
</gene>
<accession>A0A449G774</accession>
<dbReference type="EMBL" id="CAACYE010000005">
    <property type="protein sequence ID" value="VFA81604.1"/>
    <property type="molecule type" value="Genomic_DNA"/>
</dbReference>
<dbReference type="AlphaFoldDB" id="A0A449G774"/>
<dbReference type="RefSeq" id="WP_137354340.1">
    <property type="nucleotide sequence ID" value="NZ_CAACYE020000001.1"/>
</dbReference>
<evidence type="ECO:0008006" key="2">
    <source>
        <dbReference type="Google" id="ProtNLM"/>
    </source>
</evidence>
<protein>
    <recommendedName>
        <fullName evidence="2">Head-to-tail stopper</fullName>
    </recommendedName>
</protein>
<evidence type="ECO:0000313" key="1">
    <source>
        <dbReference type="EMBL" id="VFA81604.1"/>
    </source>
</evidence>
<sequence length="103" mass="11013">MTITVIRHRGGGFDDDGDPIPSTDTELHALGVAPGANPSNIDRGRNGQRVECSVYFSPAVDLTGADELTVDGERYQIAVEQWRPRADRSGRTGTVALCSRGEG</sequence>
<reference evidence="1" key="1">
    <citation type="submission" date="2019-02" db="EMBL/GenBank/DDBJ databases">
        <authorList>
            <consortium name="Pathogen Informatics"/>
        </authorList>
    </citation>
    <scope>NUCLEOTIDE SEQUENCE</scope>
    <source>
        <strain evidence="1">3012STDY6733949</strain>
    </source>
</reference>